<dbReference type="InterPro" id="IPR000742">
    <property type="entry name" value="EGF"/>
</dbReference>
<dbReference type="Proteomes" id="UP001165083">
    <property type="component" value="Unassembled WGS sequence"/>
</dbReference>
<dbReference type="GO" id="GO:0007154">
    <property type="term" value="P:cell communication"/>
    <property type="evidence" value="ECO:0007669"/>
    <property type="project" value="InterPro"/>
</dbReference>
<evidence type="ECO:0000256" key="6">
    <source>
        <dbReference type="SAM" id="Phobius"/>
    </source>
</evidence>
<feature type="domain" description="EGF-like" evidence="7">
    <location>
        <begin position="1845"/>
        <end position="1882"/>
    </location>
</feature>
<dbReference type="CDD" id="cd00053">
    <property type="entry name" value="EGF"/>
    <property type="match status" value="1"/>
</dbReference>
<keyword evidence="2" id="KW-0677">Repeat</keyword>
<keyword evidence="4" id="KW-0406">Ion transport</keyword>
<dbReference type="PROSITE" id="PS50026">
    <property type="entry name" value="EGF_3"/>
    <property type="match status" value="1"/>
</dbReference>
<accession>A0A9W6TGB5</accession>
<evidence type="ECO:0000259" key="7">
    <source>
        <dbReference type="PROSITE" id="PS50026"/>
    </source>
</evidence>
<evidence type="ECO:0000256" key="3">
    <source>
        <dbReference type="ARBA" id="ARBA00022837"/>
    </source>
</evidence>
<organism evidence="8 9">
    <name type="scientific">Phytophthora lilii</name>
    <dbReference type="NCBI Taxonomy" id="2077276"/>
    <lineage>
        <taxon>Eukaryota</taxon>
        <taxon>Sar</taxon>
        <taxon>Stramenopiles</taxon>
        <taxon>Oomycota</taxon>
        <taxon>Peronosporomycetes</taxon>
        <taxon>Peronosporales</taxon>
        <taxon>Peronosporaceae</taxon>
        <taxon>Phytophthora</taxon>
    </lineage>
</organism>
<gene>
    <name evidence="8" type="ORF">Plil01_000303900</name>
</gene>
<dbReference type="GO" id="GO:0098703">
    <property type="term" value="P:calcium ion import across plasma membrane"/>
    <property type="evidence" value="ECO:0007669"/>
    <property type="project" value="TreeGrafter"/>
</dbReference>
<evidence type="ECO:0000256" key="1">
    <source>
        <dbReference type="ARBA" id="ARBA00022729"/>
    </source>
</evidence>
<dbReference type="SUPFAM" id="SSF49785">
    <property type="entry name" value="Galactose-binding domain-like"/>
    <property type="match status" value="1"/>
</dbReference>
<keyword evidence="9" id="KW-1185">Reference proteome</keyword>
<dbReference type="GO" id="GO:0016020">
    <property type="term" value="C:membrane"/>
    <property type="evidence" value="ECO:0007669"/>
    <property type="project" value="InterPro"/>
</dbReference>
<keyword evidence="6" id="KW-1133">Transmembrane helix</keyword>
<dbReference type="EMBL" id="BSXW01000117">
    <property type="protein sequence ID" value="GMF12425.1"/>
    <property type="molecule type" value="Genomic_DNA"/>
</dbReference>
<reference evidence="8" key="1">
    <citation type="submission" date="2023-04" db="EMBL/GenBank/DDBJ databases">
        <title>Phytophthora lilii NBRC 32176.</title>
        <authorList>
            <person name="Ichikawa N."/>
            <person name="Sato H."/>
            <person name="Tonouchi N."/>
        </authorList>
    </citation>
    <scope>NUCLEOTIDE SEQUENCE</scope>
    <source>
        <strain evidence="8">NBRC 32176</strain>
    </source>
</reference>
<dbReference type="SMART" id="SM00237">
    <property type="entry name" value="Calx_beta"/>
    <property type="match status" value="3"/>
</dbReference>
<keyword evidence="6" id="KW-0812">Transmembrane</keyword>
<dbReference type="SUPFAM" id="SSF141072">
    <property type="entry name" value="CalX-like"/>
    <property type="match status" value="3"/>
</dbReference>
<comment type="caution">
    <text evidence="5">Lacks conserved residue(s) required for the propagation of feature annotation.</text>
</comment>
<sequence length="2089" mass="226533">MLPATTRPPECSTSYTLQEDAGTGQVTIVRTGGVSGSVIVEFALAKPLDATATANKNFKLTDAVREVSFDENQLVGFINIELINDAEYEANEFFFLEITSVSSSAEIGANSTAVVYISDDGDAGQFNFAVPYIFCREDSGNAIVTINRSIGFSSTSYVPVTLVVTTVGADSNATQGGSKAFDYLGISQELKWATDEVSKTFAVKIFNNNKYEPDSRAIKVHLDSVKGGATIGDNADMWIYIIDDRDAGTLSFDLSHYSVLENGGKVTVNVTRSGTPDATNVNTYTDGTVTVDIATYSGTILPGKSKYDPDYDYGVVEARGCTHISPCTAEASIAYTPIQTTTLTFADKEAWKTIDISILDNDLFQSPDQVFKVALENVGGGAHIGVDFKHPNEWSWYHDEFLALEVHSDELMDNIGTIVTIQDDGDPAVIVTKASLSVSEIGQVDTFHVRLNSPPTSDVTIQLAVTATELEVSSSSLTFSSGNWDTEQKVTVQAIADDTADGIHSSVITIAVSSSDTSYCPPLKTKTSSAGYTLAVGIYTQKWGTYDTGNAEHAFSWAEDNGVLTSPASQSSIKAFIFDDDQHVLKMIPEAVRHKKTGSKPSNFVCVRENGHDASVEVTLLSEPHSDVDISFVVETDSNIQVDPESIHFTPTSWGDTQRIKVSAITPAGPQEISEVQFFKLSAYSASSDAMYNQGDQPVGGLFVQRFPTAVVLLDSSRATSKENGGDESVVSYELQLGSEPMHWEPEGAEYEPFKLTLQPNADTSLIFSEDSTVPLGSYTSLVAASNSTHSTSEKTVKSVAVVRFNIFPTIQTETGSTQVGFAVLRLFRISGGENGGLGGIVVGVTTAERDASDAWNEDLLTTQCKHVDSGQSVPECFLAESGSAVSSLFPSSTTFSDVSVQTDGEALISQSKEIDPKTNEFVASSGWIEIDVTTAVNRALAQQRDYPSSSTSISFLVYSRSIAPFVYDGVDEVTFASKEYIDTTAHPHLQITASGRVNLALSGAASQSQYGNANAAIDGKVYSDSGIASTYAMSRSVDTYPWWQLDLGSIRRIEDVVVTIKKKVPIADLLQNQLPATFWVFLSNTPFPESSNETEDFMSTKENALYWREFEVSSRSFDALEVDTITYQWRVNGEKNGFFEEDRFIANYTVPTEAQYFRFQIEGGNSILLNEVEIYQQAFASTRISVGGYIPSVASASAKQNQIELLIPSMHGANSSPCDDTTRICRHELVFTSGNWRDSQQVQVRVIDDKVATGDREVMVTHTAESLDFDYYGNSFCDVSQNDCSDHLFNDSSVKKLLILEDDENKVILSKSKFLVTEGSHAYPGATPFYKLSGLQARYIRCSNDPTIVIDMNVNCSAACTASFNSSIAPWETCITNKNALPLEAGSAWIMAGFESVTSISAVTFVVPALTGVKYVREISLWGNPDTSITSASADILNISKNWIEVTKVQLPMKSGGPQTITMDIPSAFAVRTFLILFDKSYDANNGCILAPQVSITGYTPVPFPLSVRGDLTSPDSVPPVISHLSRMHLFGEPDSVSIRLSSEPLADTLVSVLVEDDSTGVTTFDATNASSSLDSLSNLIGAKYESGSTRHYRMPTTLRFTPETWNVAQVLTFLAVDDNTYLGNRTLSMHVSSLITDTDGLTVPSQSVDTGTILRTNVHLSTSLSYSNAEFVVSDHQDDKWPFHIVPKWKSASGLIEVAIVDDDLPGVTISTSDAITSESSSKTNFSITLDSAPLQDVTIKISYKQDASLFSVAPLGFTFTRLNWYEPQRVDVSPVSNDIYDGAFPFTLYYERLIPKANQPILLHKVTSLDDTYDGLEVGTNENKLLVSYAANQGVRVTIEDDDTGCEKEYDCLNDGVCHKSSAGNVCLCPPTFGMKNCSLVCEQESECAFDRVSFNIRCLEGESEAVCSSTFTAKRLTSVLYRMLTLKAFTSVDGQSHPKLSLYPVSEAMYVVNSSRAACVDGSEGCVVVSVDFMRPNLDDTSITTKLLAYQEAGSLKVSPMHIELMSMDPQYVQSKSAMIGVWIFVGLCGAALTGAAGLFTARAINTKTSHVIPQNVMLGEETELLAVGATSPREGNMLPFSTST</sequence>
<keyword evidence="4" id="KW-0813">Transport</keyword>
<keyword evidence="5" id="KW-0245">EGF-like domain</keyword>
<keyword evidence="1" id="KW-0732">Signal</keyword>
<dbReference type="InterPro" id="IPR051171">
    <property type="entry name" value="CaCA"/>
</dbReference>
<name>A0A9W6TGB5_9STRA</name>
<feature type="transmembrane region" description="Helical" evidence="6">
    <location>
        <begin position="2024"/>
        <end position="2044"/>
    </location>
</feature>
<evidence type="ECO:0000256" key="2">
    <source>
        <dbReference type="ARBA" id="ARBA00022737"/>
    </source>
</evidence>
<keyword evidence="6" id="KW-0472">Membrane</keyword>
<dbReference type="OrthoDB" id="418484at2759"/>
<proteinExistence type="predicted"/>
<dbReference type="InterPro" id="IPR003644">
    <property type="entry name" value="Calx_beta"/>
</dbReference>
<dbReference type="InterPro" id="IPR038081">
    <property type="entry name" value="CalX-like_sf"/>
</dbReference>
<evidence type="ECO:0000256" key="5">
    <source>
        <dbReference type="PROSITE-ProRule" id="PRU00076"/>
    </source>
</evidence>
<dbReference type="PANTHER" id="PTHR11878:SF65">
    <property type="entry name" value="NA_CA-EXCHANGE PROTEIN, ISOFORM G"/>
    <property type="match status" value="1"/>
</dbReference>
<comment type="caution">
    <text evidence="8">The sequence shown here is derived from an EMBL/GenBank/DDBJ whole genome shotgun (WGS) entry which is preliminary data.</text>
</comment>
<dbReference type="Gene3D" id="2.60.120.260">
    <property type="entry name" value="Galactose-binding domain-like"/>
    <property type="match status" value="1"/>
</dbReference>
<evidence type="ECO:0000313" key="8">
    <source>
        <dbReference type="EMBL" id="GMF12425.1"/>
    </source>
</evidence>
<protein>
    <submittedName>
        <fullName evidence="8">Unnamed protein product</fullName>
    </submittedName>
</protein>
<feature type="disulfide bond" evidence="5">
    <location>
        <begin position="1872"/>
        <end position="1881"/>
    </location>
</feature>
<dbReference type="Pfam" id="PF03160">
    <property type="entry name" value="Calx-beta"/>
    <property type="match status" value="4"/>
</dbReference>
<keyword evidence="3" id="KW-0106">Calcium</keyword>
<dbReference type="InterPro" id="IPR008979">
    <property type="entry name" value="Galactose-bd-like_sf"/>
</dbReference>
<dbReference type="Gene3D" id="2.60.40.2030">
    <property type="match status" value="3"/>
</dbReference>
<keyword evidence="5" id="KW-1015">Disulfide bond</keyword>
<dbReference type="GO" id="GO:0005432">
    <property type="term" value="F:calcium:sodium antiporter activity"/>
    <property type="evidence" value="ECO:0007669"/>
    <property type="project" value="TreeGrafter"/>
</dbReference>
<dbReference type="PANTHER" id="PTHR11878">
    <property type="entry name" value="SODIUM/CALCIUM EXCHANGER"/>
    <property type="match status" value="1"/>
</dbReference>
<evidence type="ECO:0000256" key="4">
    <source>
        <dbReference type="ARBA" id="ARBA00023065"/>
    </source>
</evidence>
<evidence type="ECO:0000313" key="9">
    <source>
        <dbReference type="Proteomes" id="UP001165083"/>
    </source>
</evidence>